<evidence type="ECO:0000259" key="7">
    <source>
        <dbReference type="Pfam" id="PF08511"/>
    </source>
</evidence>
<comment type="pathway">
    <text evidence="1">Cofactor biosynthesis; ubiquinone biosynthesis.</text>
</comment>
<dbReference type="NCBIfam" id="TIGR02396">
    <property type="entry name" value="diverge_rpsU"/>
    <property type="match status" value="1"/>
</dbReference>
<keyword evidence="3" id="KW-0831">Ubiquinone biosynthesis</keyword>
<dbReference type="STRING" id="1397666.RS24_00768"/>
<dbReference type="PANTHER" id="PTHR21427">
    <property type="entry name" value="UBIQUINONE BIOSYNTHESIS PROTEIN COQ9, MITOCHONDRIAL"/>
    <property type="match status" value="1"/>
</dbReference>
<dbReference type="GO" id="GO:0008289">
    <property type="term" value="F:lipid binding"/>
    <property type="evidence" value="ECO:0007669"/>
    <property type="project" value="UniProtKB-KW"/>
</dbReference>
<feature type="domain" description="COQ9 C-terminal" evidence="7">
    <location>
        <begin position="120"/>
        <end position="189"/>
    </location>
</feature>
<organism evidence="8 9">
    <name type="scientific">Candidatus Micropelagius thuwalensis</name>
    <dbReference type="NCBI Taxonomy" id="1397666"/>
    <lineage>
        <taxon>Bacteria</taxon>
        <taxon>Pseudomonadati</taxon>
        <taxon>Pseudomonadota</taxon>
        <taxon>Alphaproteobacteria</taxon>
        <taxon>PS1 clade</taxon>
        <taxon>Candidatus Micropelagius</taxon>
    </lineage>
</organism>
<evidence type="ECO:0000256" key="3">
    <source>
        <dbReference type="ARBA" id="ARBA00022688"/>
    </source>
</evidence>
<dbReference type="InterPro" id="IPR012762">
    <property type="entry name" value="Ubiq_biosynth_COQ9"/>
</dbReference>
<evidence type="ECO:0000256" key="2">
    <source>
        <dbReference type="ARBA" id="ARBA00010766"/>
    </source>
</evidence>
<dbReference type="RefSeq" id="WP_021776805.1">
    <property type="nucleotide sequence ID" value="NZ_AWXE01000001.1"/>
</dbReference>
<name>U2WW91_9PROT</name>
<evidence type="ECO:0000256" key="6">
    <source>
        <dbReference type="ARBA" id="ARBA00058104"/>
    </source>
</evidence>
<dbReference type="eggNOG" id="COG5590">
    <property type="taxonomic scope" value="Bacteria"/>
</dbReference>
<comment type="similarity">
    <text evidence="2">Belongs to the COQ9 family.</text>
</comment>
<proteinExistence type="inferred from homology"/>
<dbReference type="InterPro" id="IPR013718">
    <property type="entry name" value="COQ9_C"/>
</dbReference>
<protein>
    <recommendedName>
        <fullName evidence="7">COQ9 C-terminal domain-containing protein</fullName>
    </recommendedName>
</protein>
<keyword evidence="4" id="KW-0809">Transit peptide</keyword>
<gene>
    <name evidence="8" type="ORF">RS24_00768</name>
</gene>
<evidence type="ECO:0000313" key="8">
    <source>
        <dbReference type="EMBL" id="ERL47788.1"/>
    </source>
</evidence>
<dbReference type="GO" id="GO:0006744">
    <property type="term" value="P:ubiquinone biosynthetic process"/>
    <property type="evidence" value="ECO:0007669"/>
    <property type="project" value="UniProtKB-KW"/>
</dbReference>
<dbReference type="EMBL" id="AWXE01000001">
    <property type="protein sequence ID" value="ERL47788.1"/>
    <property type="molecule type" value="Genomic_DNA"/>
</dbReference>
<keyword evidence="9" id="KW-1185">Reference proteome</keyword>
<dbReference type="Proteomes" id="UP000016762">
    <property type="component" value="Unassembled WGS sequence"/>
</dbReference>
<dbReference type="Pfam" id="PF08511">
    <property type="entry name" value="COQ9"/>
    <property type="match status" value="1"/>
</dbReference>
<dbReference type="Gene3D" id="1.10.357.10">
    <property type="entry name" value="Tetracycline Repressor, domain 2"/>
    <property type="match status" value="1"/>
</dbReference>
<evidence type="ECO:0000256" key="1">
    <source>
        <dbReference type="ARBA" id="ARBA00004749"/>
    </source>
</evidence>
<evidence type="ECO:0000313" key="9">
    <source>
        <dbReference type="Proteomes" id="UP000016762"/>
    </source>
</evidence>
<evidence type="ECO:0000256" key="5">
    <source>
        <dbReference type="ARBA" id="ARBA00023121"/>
    </source>
</evidence>
<keyword evidence="5" id="KW-0446">Lipid-binding</keyword>
<evidence type="ECO:0000256" key="4">
    <source>
        <dbReference type="ARBA" id="ARBA00022946"/>
    </source>
</evidence>
<comment type="function">
    <text evidence="6">Membrane-associated protein that warps the membrane surface to access and bind aromatic isoprenes with high specificity, including ubiquinone (CoQ) isoprene intermediates and presents them directly to COQ7, therefore facilitating the COQ7-mediated hydroxylase step. Participates in the biosynthesis of coenzyme Q, also named ubiquinone, an essential lipid-soluble electron transporter for aerobic cellular respiration.</text>
</comment>
<sequence length="215" mass="24320">MDHHKILETVKADILQAALADIAFEGFTDAVVNKAAQTARIEPAELALAFPRGGIDLAIYFVRHGVDQMQTKLASLDIESMKIRERIKTAVQIRLEVDADHKEIARRAFNMLALPGNTKDASACLAHTVDVMWRSTGDKSTDFNFYTKRATLAAVYSATRLFWLNDDSTDAQDSWAFLDRRIDNVMQIEKGKAKFRELQEKLGNPLETLAKFRYR</sequence>
<dbReference type="AlphaFoldDB" id="U2WW91"/>
<reference evidence="8 9" key="1">
    <citation type="journal article" date="2014" name="FEMS Microbiol. Ecol.">
        <title>Genomic differentiation among two strains of the PS1 clade isolated from geographically separated marine habitats.</title>
        <authorList>
            <person name="Jimenez-Infante F."/>
            <person name="Ngugi D.K."/>
            <person name="Alam I."/>
            <person name="Rashid M."/>
            <person name="Baalawi W."/>
            <person name="Kamau A.A."/>
            <person name="Bajic V.B."/>
            <person name="Stingl U."/>
        </authorList>
    </citation>
    <scope>NUCLEOTIDE SEQUENCE [LARGE SCALE GENOMIC DNA]</scope>
    <source>
        <strain evidence="8 9">RS24</strain>
    </source>
</reference>
<dbReference type="PATRIC" id="fig|1397666.3.peg.696"/>
<dbReference type="OrthoDB" id="7201143at2"/>
<dbReference type="PANTHER" id="PTHR21427:SF19">
    <property type="entry name" value="UBIQUINONE BIOSYNTHESIS PROTEIN COQ9, MITOCHONDRIAL"/>
    <property type="match status" value="1"/>
</dbReference>
<comment type="caution">
    <text evidence="8">The sequence shown here is derived from an EMBL/GenBank/DDBJ whole genome shotgun (WGS) entry which is preliminary data.</text>
</comment>
<accession>U2WW91</accession>